<gene>
    <name evidence="2" type="ORF">I5677_04020</name>
</gene>
<dbReference type="Pfam" id="PF04854">
    <property type="entry name" value="DUF624"/>
    <property type="match status" value="1"/>
</dbReference>
<keyword evidence="1" id="KW-1133">Transmembrane helix</keyword>
<keyword evidence="3" id="KW-1185">Reference proteome</keyword>
<reference evidence="2" key="1">
    <citation type="submission" date="2020-12" db="EMBL/GenBank/DDBJ databases">
        <title>M. sibirica DSM 26468T genome.</title>
        <authorList>
            <person name="Thieme N."/>
            <person name="Rettenmaier R."/>
            <person name="Zverlov V."/>
            <person name="Liebl W."/>
        </authorList>
    </citation>
    <scope>NUCLEOTIDE SEQUENCE</scope>
    <source>
        <strain evidence="2">DSM 26468</strain>
    </source>
</reference>
<dbReference type="RefSeq" id="WP_197660286.1">
    <property type="nucleotide sequence ID" value="NZ_JAEAGR010000003.1"/>
</dbReference>
<feature type="transmembrane region" description="Helical" evidence="1">
    <location>
        <begin position="76"/>
        <end position="97"/>
    </location>
</feature>
<keyword evidence="1" id="KW-0812">Transmembrane</keyword>
<dbReference type="PROSITE" id="PS50096">
    <property type="entry name" value="IQ"/>
    <property type="match status" value="1"/>
</dbReference>
<feature type="transmembrane region" description="Helical" evidence="1">
    <location>
        <begin position="22"/>
        <end position="47"/>
    </location>
</feature>
<dbReference type="Proteomes" id="UP000623269">
    <property type="component" value="Unassembled WGS sequence"/>
</dbReference>
<organism evidence="2 3">
    <name type="scientific">Mobilitalea sibirica</name>
    <dbReference type="NCBI Taxonomy" id="1462919"/>
    <lineage>
        <taxon>Bacteria</taxon>
        <taxon>Bacillati</taxon>
        <taxon>Bacillota</taxon>
        <taxon>Clostridia</taxon>
        <taxon>Lachnospirales</taxon>
        <taxon>Lachnospiraceae</taxon>
        <taxon>Mobilitalea</taxon>
    </lineage>
</organism>
<dbReference type="InterPro" id="IPR006938">
    <property type="entry name" value="DUF624"/>
</dbReference>
<protein>
    <submittedName>
        <fullName evidence="2">DUF624 domain-containing protein</fullName>
    </submittedName>
</protein>
<feature type="transmembrane region" description="Helical" evidence="1">
    <location>
        <begin position="109"/>
        <end position="132"/>
    </location>
</feature>
<dbReference type="AlphaFoldDB" id="A0A8J7HAL3"/>
<evidence type="ECO:0000313" key="3">
    <source>
        <dbReference type="Proteomes" id="UP000623269"/>
    </source>
</evidence>
<feature type="transmembrane region" description="Helical" evidence="1">
    <location>
        <begin position="153"/>
        <end position="171"/>
    </location>
</feature>
<sequence>MGNFFNMDNAFFSTLNKFTDMLFLSVIWIILCIPIITIGPATTALYYATVKVVRKERGYLMREFFKSFRMNFKRGAIVGVILSIVYMILAFDLYYSWTMLAVDSKKGSVLLGVFIALTFITLCFTLYVYPILSRFDMTVKQLMKAAIYMSMRHLPFTVAMAVVAALGIASVLFVSMVLLFILPALIMFINSFMMERVFRKYMPQSEGPAEETGKDEWYLD</sequence>
<feature type="transmembrane region" description="Helical" evidence="1">
    <location>
        <begin position="177"/>
        <end position="194"/>
    </location>
</feature>
<evidence type="ECO:0000256" key="1">
    <source>
        <dbReference type="SAM" id="Phobius"/>
    </source>
</evidence>
<name>A0A8J7HAL3_9FIRM</name>
<accession>A0A8J7HAL3</accession>
<keyword evidence="1" id="KW-0472">Membrane</keyword>
<comment type="caution">
    <text evidence="2">The sequence shown here is derived from an EMBL/GenBank/DDBJ whole genome shotgun (WGS) entry which is preliminary data.</text>
</comment>
<dbReference type="EMBL" id="JAEAGR010000003">
    <property type="protein sequence ID" value="MBH1940061.1"/>
    <property type="molecule type" value="Genomic_DNA"/>
</dbReference>
<evidence type="ECO:0000313" key="2">
    <source>
        <dbReference type="EMBL" id="MBH1940061.1"/>
    </source>
</evidence>
<proteinExistence type="predicted"/>